<dbReference type="Gene3D" id="3.40.309.10">
    <property type="entry name" value="Aldehyde Dehydrogenase, Chain A, domain 2"/>
    <property type="match status" value="1"/>
</dbReference>
<dbReference type="GO" id="GO:0009450">
    <property type="term" value="P:gamma-aminobutyric acid catabolic process"/>
    <property type="evidence" value="ECO:0007669"/>
    <property type="project" value="TreeGrafter"/>
</dbReference>
<dbReference type="PANTHER" id="PTHR43353:SF6">
    <property type="entry name" value="CYTOPLASMIC ALDEHYDE DEHYDROGENASE (EUROFUNG)"/>
    <property type="match status" value="1"/>
</dbReference>
<dbReference type="CDD" id="cd07105">
    <property type="entry name" value="ALDH_SaliADH"/>
    <property type="match status" value="1"/>
</dbReference>
<dbReference type="Proteomes" id="UP000027920">
    <property type="component" value="Unassembled WGS sequence"/>
</dbReference>
<dbReference type="SUPFAM" id="SSF53720">
    <property type="entry name" value="ALDH-like"/>
    <property type="match status" value="1"/>
</dbReference>
<dbReference type="HOGENOM" id="CLU_005391_1_0_1"/>
<dbReference type="InterPro" id="IPR016161">
    <property type="entry name" value="Ald_DH/histidinol_DH"/>
</dbReference>
<keyword evidence="4" id="KW-1185">Reference proteome</keyword>
<dbReference type="EMBL" id="AMGV01000001">
    <property type="protein sequence ID" value="KEF63563.1"/>
    <property type="molecule type" value="Genomic_DNA"/>
</dbReference>
<gene>
    <name evidence="3" type="ORF">A1O9_01541</name>
</gene>
<dbReference type="GeneID" id="25276487"/>
<dbReference type="InterPro" id="IPR015590">
    <property type="entry name" value="Aldehyde_DH_dom"/>
</dbReference>
<proteinExistence type="predicted"/>
<dbReference type="Pfam" id="PF00171">
    <property type="entry name" value="Aldedh"/>
    <property type="match status" value="1"/>
</dbReference>
<dbReference type="Gene3D" id="3.40.605.10">
    <property type="entry name" value="Aldehyde Dehydrogenase, Chain A, domain 1"/>
    <property type="match status" value="1"/>
</dbReference>
<dbReference type="InterPro" id="IPR050740">
    <property type="entry name" value="Aldehyde_DH_Superfamily"/>
</dbReference>
<keyword evidence="1" id="KW-0560">Oxidoreductase</keyword>
<sequence length="507" mass="54819">MYGIRRATTKFSQPGHSRYGSARKCSVALDKRHLHTVPLIINGKDVTTKETFPVTGCLKGAEISHCSTVSPQQVNDAVESAKAAFPSWSATKPSERRDIFLRAADVFAKRKDEMAHYIHQEIGASKDYQEFIIGLAIEGLKDTAGRIAGAVTGQVPTSIHKGMGAMILKRPYGVVLGIAPWNAPFHLGLRSITFPLATGNTAILKGPEFSPQCYWGFSDVFREAGLPDGVLNTIFHRPSDAAAVTEQLIAHPAIRKINFTGSSKVGSIISASAGKHLKPVLMELGGKASAIVMKDADLENAALQCTLGAFLNAGQICMSTERILVHSSIVSEFKPILQAIIEKVFGSPESTPVLVTARSAKRNRGLVDSALSQGAEALYGNTNLVGKLETKMSPVVLTNINKDMDIYATESFGPSVSLYTFETEQEALELANDTEYGLSASVYTQDLRAGFRMAEGIESGAIHINTMSVHDEFALPHGGVKKSGFGRFNGYQGLEEFLYYKSVTWLE</sequence>
<evidence type="ECO:0000313" key="4">
    <source>
        <dbReference type="Proteomes" id="UP000027920"/>
    </source>
</evidence>
<dbReference type="VEuPathDB" id="FungiDB:A1O9_01541"/>
<accession>A0A072PW24</accession>
<reference evidence="3 4" key="1">
    <citation type="submission" date="2013-03" db="EMBL/GenBank/DDBJ databases">
        <title>The Genome Sequence of Exophiala aquamarina CBS 119918.</title>
        <authorList>
            <consortium name="The Broad Institute Genomics Platform"/>
            <person name="Cuomo C."/>
            <person name="de Hoog S."/>
            <person name="Gorbushina A."/>
            <person name="Walker B."/>
            <person name="Young S.K."/>
            <person name="Zeng Q."/>
            <person name="Gargeya S."/>
            <person name="Fitzgerald M."/>
            <person name="Haas B."/>
            <person name="Abouelleil A."/>
            <person name="Allen A.W."/>
            <person name="Alvarado L."/>
            <person name="Arachchi H.M."/>
            <person name="Berlin A.M."/>
            <person name="Chapman S.B."/>
            <person name="Gainer-Dewar J."/>
            <person name="Goldberg J."/>
            <person name="Griggs A."/>
            <person name="Gujja S."/>
            <person name="Hansen M."/>
            <person name="Howarth C."/>
            <person name="Imamovic A."/>
            <person name="Ireland A."/>
            <person name="Larimer J."/>
            <person name="McCowan C."/>
            <person name="Murphy C."/>
            <person name="Pearson M."/>
            <person name="Poon T.W."/>
            <person name="Priest M."/>
            <person name="Roberts A."/>
            <person name="Saif S."/>
            <person name="Shea T."/>
            <person name="Sisk P."/>
            <person name="Sykes S."/>
            <person name="Wortman J."/>
            <person name="Nusbaum C."/>
            <person name="Birren B."/>
        </authorList>
    </citation>
    <scope>NUCLEOTIDE SEQUENCE [LARGE SCALE GENOMIC DNA]</scope>
    <source>
        <strain evidence="3 4">CBS 119918</strain>
    </source>
</reference>
<evidence type="ECO:0000259" key="2">
    <source>
        <dbReference type="Pfam" id="PF00171"/>
    </source>
</evidence>
<dbReference type="STRING" id="1182545.A0A072PW24"/>
<name>A0A072PW24_9EURO</name>
<dbReference type="AlphaFoldDB" id="A0A072PW24"/>
<dbReference type="OrthoDB" id="310895at2759"/>
<organism evidence="3 4">
    <name type="scientific">Exophiala aquamarina CBS 119918</name>
    <dbReference type="NCBI Taxonomy" id="1182545"/>
    <lineage>
        <taxon>Eukaryota</taxon>
        <taxon>Fungi</taxon>
        <taxon>Dikarya</taxon>
        <taxon>Ascomycota</taxon>
        <taxon>Pezizomycotina</taxon>
        <taxon>Eurotiomycetes</taxon>
        <taxon>Chaetothyriomycetidae</taxon>
        <taxon>Chaetothyriales</taxon>
        <taxon>Herpotrichiellaceae</taxon>
        <taxon>Exophiala</taxon>
    </lineage>
</organism>
<comment type="caution">
    <text evidence="3">The sequence shown here is derived from an EMBL/GenBank/DDBJ whole genome shotgun (WGS) entry which is preliminary data.</text>
</comment>
<dbReference type="PANTHER" id="PTHR43353">
    <property type="entry name" value="SUCCINATE-SEMIALDEHYDE DEHYDROGENASE, MITOCHONDRIAL"/>
    <property type="match status" value="1"/>
</dbReference>
<dbReference type="InterPro" id="IPR016163">
    <property type="entry name" value="Ald_DH_C"/>
</dbReference>
<dbReference type="RefSeq" id="XP_013266153.1">
    <property type="nucleotide sequence ID" value="XM_013410699.1"/>
</dbReference>
<dbReference type="GO" id="GO:0004777">
    <property type="term" value="F:succinate-semialdehyde dehydrogenase (NAD+) activity"/>
    <property type="evidence" value="ECO:0007669"/>
    <property type="project" value="TreeGrafter"/>
</dbReference>
<dbReference type="InterPro" id="IPR016162">
    <property type="entry name" value="Ald_DH_N"/>
</dbReference>
<feature type="domain" description="Aldehyde dehydrogenase" evidence="2">
    <location>
        <begin position="50"/>
        <end position="503"/>
    </location>
</feature>
<evidence type="ECO:0000313" key="3">
    <source>
        <dbReference type="EMBL" id="KEF63563.1"/>
    </source>
</evidence>
<protein>
    <submittedName>
        <fullName evidence="3">NAD-dependent aldehyde dehydrogenase</fullName>
    </submittedName>
</protein>
<evidence type="ECO:0000256" key="1">
    <source>
        <dbReference type="ARBA" id="ARBA00023002"/>
    </source>
</evidence>